<dbReference type="CDD" id="cd00176">
    <property type="entry name" value="SPEC"/>
    <property type="match status" value="12"/>
</dbReference>
<evidence type="ECO:0008006" key="19">
    <source>
        <dbReference type="Google" id="ProtNLM"/>
    </source>
</evidence>
<organism evidence="17 18">
    <name type="scientific">Blomia tropicalis</name>
    <name type="common">Mite</name>
    <dbReference type="NCBI Taxonomy" id="40697"/>
    <lineage>
        <taxon>Eukaryota</taxon>
        <taxon>Metazoa</taxon>
        <taxon>Ecdysozoa</taxon>
        <taxon>Arthropoda</taxon>
        <taxon>Chelicerata</taxon>
        <taxon>Arachnida</taxon>
        <taxon>Acari</taxon>
        <taxon>Acariformes</taxon>
        <taxon>Sarcoptiformes</taxon>
        <taxon>Astigmata</taxon>
        <taxon>Glycyphagoidea</taxon>
        <taxon>Echimyopodidae</taxon>
        <taxon>Blomia</taxon>
    </lineage>
</organism>
<dbReference type="FunFam" id="1.10.238.10:FF:000020">
    <property type="entry name" value="spectrin alpha chain, non-erythrocytic 1"/>
    <property type="match status" value="1"/>
</dbReference>
<dbReference type="InterPro" id="IPR035825">
    <property type="entry name" value="Alpha_Spectrin_SH3"/>
</dbReference>
<keyword evidence="4" id="KW-0117">Actin capping</keyword>
<feature type="domain" description="SH3" evidence="15">
    <location>
        <begin position="978"/>
        <end position="1037"/>
    </location>
</feature>
<keyword evidence="9" id="KW-0106">Calcium</keyword>
<feature type="coiled-coil region" evidence="14">
    <location>
        <begin position="1790"/>
        <end position="1817"/>
    </location>
</feature>
<dbReference type="SMART" id="SM01184">
    <property type="entry name" value="efhand_Ca_insen"/>
    <property type="match status" value="1"/>
</dbReference>
<dbReference type="FunFam" id="1.20.58.60:FF:000017">
    <property type="entry name" value="Spectrin alpha chain, non-erythrocytic 1"/>
    <property type="match status" value="2"/>
</dbReference>
<comment type="similarity">
    <text evidence="2">Belongs to the spectrin family.</text>
</comment>
<dbReference type="Proteomes" id="UP001142055">
    <property type="component" value="Chromosome 2"/>
</dbReference>
<dbReference type="CDD" id="cd00051">
    <property type="entry name" value="EFh"/>
    <property type="match status" value="1"/>
</dbReference>
<dbReference type="Gene3D" id="2.30.30.40">
    <property type="entry name" value="SH3 Domains"/>
    <property type="match status" value="1"/>
</dbReference>
<keyword evidence="12" id="KW-0206">Cytoskeleton</keyword>
<evidence type="ECO:0000259" key="15">
    <source>
        <dbReference type="PROSITE" id="PS50002"/>
    </source>
</evidence>
<keyword evidence="14" id="KW-0175">Coiled coil</keyword>
<evidence type="ECO:0000256" key="5">
    <source>
        <dbReference type="ARBA" id="ARBA00022490"/>
    </source>
</evidence>
<dbReference type="PROSITE" id="PS50222">
    <property type="entry name" value="EF_HAND_2"/>
    <property type="match status" value="1"/>
</dbReference>
<dbReference type="SMART" id="SM00326">
    <property type="entry name" value="SH3"/>
    <property type="match status" value="1"/>
</dbReference>
<keyword evidence="3 13" id="KW-0728">SH3 domain</keyword>
<evidence type="ECO:0000256" key="2">
    <source>
        <dbReference type="ARBA" id="ARBA00006826"/>
    </source>
</evidence>
<dbReference type="CDD" id="cd11808">
    <property type="entry name" value="SH3_Alpha_Spectrin"/>
    <property type="match status" value="1"/>
</dbReference>
<dbReference type="GO" id="GO:0048790">
    <property type="term" value="P:maintenance of presynaptic active zone structure"/>
    <property type="evidence" value="ECO:0007669"/>
    <property type="project" value="UniProtKB-ARBA"/>
</dbReference>
<evidence type="ECO:0000256" key="10">
    <source>
        <dbReference type="ARBA" id="ARBA00022860"/>
    </source>
</evidence>
<dbReference type="InterPro" id="IPR001452">
    <property type="entry name" value="SH3_domain"/>
</dbReference>
<dbReference type="Pfam" id="PF08726">
    <property type="entry name" value="EFhand_Ca_insen"/>
    <property type="match status" value="1"/>
</dbReference>
<sequence length="2426" mass="283353">MADQNDDQQTSDPSLKVLETVDDIQERRDTVLGKYVLFKADAKDKRNKLEDSKRFQYFKRDADELESWIYEKLAIASEENYKDPTNLQAKIQKHQAFEAEVAAHAEAIETLDKNGFEMIHNQHFASETIKEKLEELHRLWEMLLMKISHKGILLSEALILFQFSLKCDEILFWINDKETQFSSDDFEPEDLEHIEVFQRKFDELIKDMNGEESRINSVNEHASKLVENGHQDAKVIMDKRDQVNTAWNKLKQLAHNRGQKLKGAHEMSSLNSEAMETLAWITEKGELLSSDDIGKDLISVQALQRKHEVTERDLAALEDKVEAFAKQADNLNEKSENISEQIGSKKAQILDAWQNLQKKCEERRQRLDENYKLQKFLSDYRDLIAWIETMKTVINSEDLAKDVAHAEILLERHQEHKGEIDAREDSFQSTELEGKSLIEQNISPNEVKERLNQLNDEKLSLVLLWEERRILYEQCMDLQLFYRDTEQADQWMLKQNSFLDNSDLGDSLDSVESLIKKHDNFEKSVTAHEEKIKALDEFARKLVESGHYASDEIEQRRLAFLEKRNHLMERSSARRRLLEDAAKYQQFTIDYDDTKFWIVEKLKISLDENYHDLTNLTGKAQQHKNFEKEIKANQNRVEEVGKFGETLLQTNHYANDDIRNKTDDIASLWNQLLNAIETKGSKQDDAIEEQAYNRSVEDVELWLNEVEKQIAIEDYGRDLNSAQNMLKKQALLESDVSAYQARVNEIITKATQFTNDNHFHGDNIRAKKDALVKRFNEIKVPLKNRRKRLNESLKMQQLFCDIDDELSWINEKEPIATSSNCGRDLMGVQNLIKKQQAILSELNNHKSRIQSLKNQADDLIKDGRHFGNDKIVDRINLLDANWDRLMDKANQRILDLEDSLQVHQYFVDANEAESWMKEKEPLVHYNNSDYGKDEDSTEALLKKHEALMADLVAFGNTIDELHDRSLRCKTQDPSLGDSRKEVVVSIHDYMEKSPREVSMKKGDVLTLLNSNNKEWWKVEINDRQGFVPAAYVKKFEAVQSDSKQKPVEQTTSIPIRQRQIEDQYQSLLALGKDRENKLEDACKAYQMVRQGAELAQWLRDKEQIATIQVVGDDLEQVEVMQKKFDDFIEELKANEVRLAEMNDIAGKLKNQGETAAAAKIAEQVTLLNDKWNALHEVSSSKAQQLESAHEAQRFNRDVDETIDWIKEKEDALNDLDKFNEDDLKSVKALKRKYDGLERDLAALDDKIKRMAETSNRLATNKPETADQTRQRQKDINDDWNKLLAQAKLRKEKILNLYDLQKFRSDYEELMTWMIMMLNLIKSEQKANDPIEAEALLEQHQERLKEIEAHSTPYNALETFGKQMVEQKHYATPEVNDRLNDIRLLRDQLNQTWKDKQIELVQGLDYQNFMRECEQAENWMANRESFLATPNEDDDNVESMIKKHEDLGKAINSQEEKIATLFNFADQLVKNGNPDSTNINKKMSEVLNRWKKLKDALIDKKSKLGESKTLQQFSQDADEIENWIAEKLQAALDESYRDPSNQVDSKHQKHQAFEAEINANEDRVKQALDMGENLIDNKKCAGNEDAVKDRLQYITEQWNVLIEKTKEKTLKLKEVNKRRDFNAAVKDLDFWLSEIEGLLKTDETGKDLASVQALIKKHQNLEADIAARGERIKDMNALADGLIESEQMDIPVLQEKRSSVNERYERVKTLSTYRRDRLEDANILYCFFRDIADEESWIREKKLLLNSDDYGKDLTGVNNLRKKNKRFENEIMSHEPKIRNVQEIGQKLMLETQSNSNAPEIEQRLQNLEKNWQALKNQSLARSDRLEESLIYQQFLANLEEEDSWISEKTKLLSDDKYGDSIATVQGLIKKHKIFENDYQIHRDRYNDLVITGNGLIKEGNYYSPQIEDKLKKLLEKFEKLQSLANDRQQKLMDHFDYLQFLWKADVVESWIAEKEHQARLEDHGRDLSSVSTLLSKQENFENGLQAFEQEGIGSITQSKDELASDERNHHKKSAIVKRHDHLMKRWNNLLSMGTKRRERLASVQNQYKDVEDLFLAFAKKASAFNSWFENAEEDLTDPVRCNSIDEIQALQSVHGKFKESLTNAKRDYETLAELDKKIKAFKLGPNPYTWFTMEAIYETWRNLQKIIKERDADLKSEYQRQLDNDKLRQEYAQHADRFHKWINDMRFSLMETQGTLEEQLKTAIQKGNEIADKKDDLKKIEMLSTNMEEQLILDNKYTNHSSLSLAQQWGQLHQLAMRMQNNLKQQIQAKNQAGVSEEALKEFTMMFKHFDKDRQGWLDHKDFKSCMRALGYDLPMVEEGERDVEFEEMLDAADPTRSGHVYLHDYIGYMISKETENISTIDEVLNAFRSITNDRPYITIEEMVANLPKEKIDYCVKHMKPYIEPKTGREIKDAYDFTELVNKLFM</sequence>
<evidence type="ECO:0000256" key="6">
    <source>
        <dbReference type="ARBA" id="ARBA00022553"/>
    </source>
</evidence>
<reference evidence="17" key="1">
    <citation type="submission" date="2022-12" db="EMBL/GenBank/DDBJ databases">
        <title>Genome assemblies of Blomia tropicalis.</title>
        <authorList>
            <person name="Cui Y."/>
        </authorList>
    </citation>
    <scope>NUCLEOTIDE SEQUENCE</scope>
    <source>
        <tissue evidence="17">Adult mites</tissue>
    </source>
</reference>
<dbReference type="GO" id="GO:0008017">
    <property type="term" value="F:microtubule binding"/>
    <property type="evidence" value="ECO:0007669"/>
    <property type="project" value="UniProtKB-ARBA"/>
</dbReference>
<evidence type="ECO:0000256" key="1">
    <source>
        <dbReference type="ARBA" id="ARBA00004245"/>
    </source>
</evidence>
<dbReference type="GO" id="GO:0005516">
    <property type="term" value="F:calmodulin binding"/>
    <property type="evidence" value="ECO:0007669"/>
    <property type="project" value="UniProtKB-KW"/>
</dbReference>
<protein>
    <recommendedName>
        <fullName evidence="19">Spectrin alpha chain</fullName>
    </recommendedName>
</protein>
<dbReference type="SUPFAM" id="SSF50044">
    <property type="entry name" value="SH3-domain"/>
    <property type="match status" value="1"/>
</dbReference>
<dbReference type="Gene3D" id="1.10.238.10">
    <property type="entry name" value="EF-hand"/>
    <property type="match status" value="2"/>
</dbReference>
<dbReference type="SUPFAM" id="SSF46966">
    <property type="entry name" value="Spectrin repeat"/>
    <property type="match status" value="15"/>
</dbReference>
<keyword evidence="18" id="KW-1185">Reference proteome</keyword>
<keyword evidence="8" id="KW-0677">Repeat</keyword>
<evidence type="ECO:0000259" key="16">
    <source>
        <dbReference type="PROSITE" id="PS50222"/>
    </source>
</evidence>
<name>A0A9Q0RNT8_BLOTA</name>
<dbReference type="PANTHER" id="PTHR11915">
    <property type="entry name" value="SPECTRIN/FILAMIN RELATED CYTOSKELETAL PROTEIN"/>
    <property type="match status" value="1"/>
</dbReference>
<dbReference type="InterPro" id="IPR036028">
    <property type="entry name" value="SH3-like_dom_sf"/>
</dbReference>
<dbReference type="GO" id="GO:0031594">
    <property type="term" value="C:neuromuscular junction"/>
    <property type="evidence" value="ECO:0007669"/>
    <property type="project" value="UniProtKB-ARBA"/>
</dbReference>
<evidence type="ECO:0000313" key="18">
    <source>
        <dbReference type="Proteomes" id="UP001142055"/>
    </source>
</evidence>
<dbReference type="PRINTS" id="PR01887">
    <property type="entry name" value="SPECTRNALPHA"/>
</dbReference>
<evidence type="ECO:0000256" key="14">
    <source>
        <dbReference type="SAM" id="Coils"/>
    </source>
</evidence>
<dbReference type="Gene3D" id="1.20.58.60">
    <property type="match status" value="18"/>
</dbReference>
<dbReference type="GO" id="GO:0007026">
    <property type="term" value="P:negative regulation of microtubule depolymerization"/>
    <property type="evidence" value="ECO:0007669"/>
    <property type="project" value="UniProtKB-ARBA"/>
</dbReference>
<dbReference type="EMBL" id="JAPWDV010000002">
    <property type="protein sequence ID" value="KAJ6220870.1"/>
    <property type="molecule type" value="Genomic_DNA"/>
</dbReference>
<feature type="coiled-coil region" evidence="14">
    <location>
        <begin position="300"/>
        <end position="370"/>
    </location>
</feature>
<feature type="coiled-coil region" evidence="14">
    <location>
        <begin position="1219"/>
        <end position="1253"/>
    </location>
</feature>
<dbReference type="FunFam" id="1.20.58.60:FF:000020">
    <property type="entry name" value="Spectrin alpha chain, non-erythrocytic 1"/>
    <property type="match status" value="5"/>
</dbReference>
<dbReference type="InterPro" id="IPR011992">
    <property type="entry name" value="EF-hand-dom_pair"/>
</dbReference>
<dbReference type="GO" id="GO:0003779">
    <property type="term" value="F:actin binding"/>
    <property type="evidence" value="ECO:0007669"/>
    <property type="project" value="UniProtKB-KW"/>
</dbReference>
<dbReference type="PROSITE" id="PS50002">
    <property type="entry name" value="SH3"/>
    <property type="match status" value="1"/>
</dbReference>
<keyword evidence="10" id="KW-0112">Calmodulin-binding</keyword>
<evidence type="ECO:0000256" key="11">
    <source>
        <dbReference type="ARBA" id="ARBA00023203"/>
    </source>
</evidence>
<evidence type="ECO:0000313" key="17">
    <source>
        <dbReference type="EMBL" id="KAJ6220870.1"/>
    </source>
</evidence>
<dbReference type="FunFam" id="1.20.58.60:FF:000013">
    <property type="entry name" value="Spectrin alpha chain, non-erythrocytic 1"/>
    <property type="match status" value="1"/>
</dbReference>
<dbReference type="SMART" id="SM00054">
    <property type="entry name" value="EFh"/>
    <property type="match status" value="2"/>
</dbReference>
<dbReference type="GO" id="GO:0005509">
    <property type="term" value="F:calcium ion binding"/>
    <property type="evidence" value="ECO:0007669"/>
    <property type="project" value="InterPro"/>
</dbReference>
<dbReference type="InterPro" id="IPR002048">
    <property type="entry name" value="EF_hand_dom"/>
</dbReference>
<evidence type="ECO:0000256" key="3">
    <source>
        <dbReference type="ARBA" id="ARBA00022443"/>
    </source>
</evidence>
<dbReference type="GO" id="GO:0016199">
    <property type="term" value="P:axon midline choice point recognition"/>
    <property type="evidence" value="ECO:0007669"/>
    <property type="project" value="UniProtKB-ARBA"/>
</dbReference>
<accession>A0A9Q0RNT8</accession>
<comment type="subcellular location">
    <subcellularLocation>
        <location evidence="1">Cytoplasm</location>
        <location evidence="1">Cytoskeleton</location>
    </subcellularLocation>
</comment>
<proteinExistence type="inferred from homology"/>
<dbReference type="GO" id="GO:0042062">
    <property type="term" value="P:long-term strengthening of neuromuscular junction"/>
    <property type="evidence" value="ECO:0007669"/>
    <property type="project" value="UniProtKB-ARBA"/>
</dbReference>
<dbReference type="GO" id="GO:0005856">
    <property type="term" value="C:cytoskeleton"/>
    <property type="evidence" value="ECO:0007669"/>
    <property type="project" value="UniProtKB-SubCell"/>
</dbReference>
<dbReference type="InterPro" id="IPR014837">
    <property type="entry name" value="EF-hand_Ca_insen"/>
</dbReference>
<keyword evidence="11" id="KW-0009">Actin-binding</keyword>
<evidence type="ECO:0000256" key="12">
    <source>
        <dbReference type="ARBA" id="ARBA00023212"/>
    </source>
</evidence>
<feature type="domain" description="EF-hand" evidence="16">
    <location>
        <begin position="2278"/>
        <end position="2313"/>
    </location>
</feature>
<dbReference type="SUPFAM" id="SSF47473">
    <property type="entry name" value="EF-hand"/>
    <property type="match status" value="1"/>
</dbReference>
<dbReference type="InterPro" id="IPR002017">
    <property type="entry name" value="Spectrin_repeat"/>
</dbReference>
<evidence type="ECO:0000256" key="9">
    <source>
        <dbReference type="ARBA" id="ARBA00022837"/>
    </source>
</evidence>
<dbReference type="Pfam" id="PF00018">
    <property type="entry name" value="SH3_1"/>
    <property type="match status" value="1"/>
</dbReference>
<gene>
    <name evidence="17" type="ORF">RDWZM_006682</name>
</gene>
<dbReference type="GO" id="GO:0045170">
    <property type="term" value="C:spectrosome"/>
    <property type="evidence" value="ECO:0007669"/>
    <property type="project" value="UniProtKB-ARBA"/>
</dbReference>
<dbReference type="SMART" id="SM00150">
    <property type="entry name" value="SPEC"/>
    <property type="match status" value="20"/>
</dbReference>
<keyword evidence="6" id="KW-0597">Phosphoprotein</keyword>
<evidence type="ECO:0000256" key="4">
    <source>
        <dbReference type="ARBA" id="ARBA00022467"/>
    </source>
</evidence>
<dbReference type="GO" id="GO:0051693">
    <property type="term" value="P:actin filament capping"/>
    <property type="evidence" value="ECO:0007669"/>
    <property type="project" value="UniProtKB-KW"/>
</dbReference>
<evidence type="ECO:0000256" key="8">
    <source>
        <dbReference type="ARBA" id="ARBA00022737"/>
    </source>
</evidence>
<evidence type="ECO:0000256" key="13">
    <source>
        <dbReference type="PROSITE-ProRule" id="PRU00192"/>
    </source>
</evidence>
<dbReference type="GO" id="GO:0016328">
    <property type="term" value="C:lateral plasma membrane"/>
    <property type="evidence" value="ECO:0007669"/>
    <property type="project" value="UniProtKB-ARBA"/>
</dbReference>
<dbReference type="FunFam" id="1.20.58.60:FF:000007">
    <property type="entry name" value="Spectrin alpha chain non-erythrocytic 1"/>
    <property type="match status" value="2"/>
</dbReference>
<keyword evidence="7" id="KW-0479">Metal-binding</keyword>
<keyword evidence="5" id="KW-0963">Cytoplasm</keyword>
<evidence type="ECO:0000256" key="7">
    <source>
        <dbReference type="ARBA" id="ARBA00022723"/>
    </source>
</evidence>
<dbReference type="Pfam" id="PF00435">
    <property type="entry name" value="Spectrin"/>
    <property type="match status" value="20"/>
</dbReference>
<dbReference type="InterPro" id="IPR018159">
    <property type="entry name" value="Spectrin/alpha-actinin"/>
</dbReference>
<dbReference type="OMA" id="QMFHREA"/>
<feature type="coiled-coil region" evidence="14">
    <location>
        <begin position="835"/>
        <end position="862"/>
    </location>
</feature>
<comment type="caution">
    <text evidence="17">The sequence shown here is derived from an EMBL/GenBank/DDBJ whole genome shotgun (WGS) entry which is preliminary data.</text>
</comment>
<dbReference type="GO" id="GO:0045169">
    <property type="term" value="C:fusome"/>
    <property type="evidence" value="ECO:0007669"/>
    <property type="project" value="UniProtKB-ARBA"/>
</dbReference>